<accession>A0A291GJ73</accession>
<proteinExistence type="inferred from homology"/>
<dbReference type="KEGG" id="brz:CFK38_00905"/>
<evidence type="ECO:0000313" key="5">
    <source>
        <dbReference type="Proteomes" id="UP000218165"/>
    </source>
</evidence>
<dbReference type="InterPro" id="IPR023393">
    <property type="entry name" value="START-like_dom_sf"/>
</dbReference>
<evidence type="ECO:0000256" key="1">
    <source>
        <dbReference type="ARBA" id="ARBA00006817"/>
    </source>
</evidence>
<dbReference type="Pfam" id="PF08327">
    <property type="entry name" value="AHSA1"/>
    <property type="match status" value="1"/>
</dbReference>
<dbReference type="EMBL" id="CP023563">
    <property type="protein sequence ID" value="ATG50238.1"/>
    <property type="molecule type" value="Genomic_DNA"/>
</dbReference>
<feature type="region of interest" description="Disordered" evidence="2">
    <location>
        <begin position="1"/>
        <end position="21"/>
    </location>
</feature>
<evidence type="ECO:0000313" key="4">
    <source>
        <dbReference type="EMBL" id="ATG50238.1"/>
    </source>
</evidence>
<evidence type="ECO:0000259" key="3">
    <source>
        <dbReference type="Pfam" id="PF08327"/>
    </source>
</evidence>
<dbReference type="AlphaFoldDB" id="A0A291GJ73"/>
<organism evidence="4 5">
    <name type="scientific">Brachybacterium vulturis</name>
    <dbReference type="NCBI Taxonomy" id="2017484"/>
    <lineage>
        <taxon>Bacteria</taxon>
        <taxon>Bacillati</taxon>
        <taxon>Actinomycetota</taxon>
        <taxon>Actinomycetes</taxon>
        <taxon>Micrococcales</taxon>
        <taxon>Dermabacteraceae</taxon>
        <taxon>Brachybacterium</taxon>
    </lineage>
</organism>
<dbReference type="SUPFAM" id="SSF55961">
    <property type="entry name" value="Bet v1-like"/>
    <property type="match status" value="1"/>
</dbReference>
<reference evidence="5" key="1">
    <citation type="submission" date="2017-09" db="EMBL/GenBank/DDBJ databases">
        <title>Brachybacterium sp. VM2412.</title>
        <authorList>
            <person name="Tak E.J."/>
            <person name="Bae J.-W."/>
        </authorList>
    </citation>
    <scope>NUCLEOTIDE SEQUENCE [LARGE SCALE GENOMIC DNA]</scope>
    <source>
        <strain evidence="5">VM2412</strain>
    </source>
</reference>
<feature type="compositionally biased region" description="Polar residues" evidence="2">
    <location>
        <begin position="1"/>
        <end position="20"/>
    </location>
</feature>
<dbReference type="Proteomes" id="UP000218165">
    <property type="component" value="Chromosome"/>
</dbReference>
<keyword evidence="5" id="KW-1185">Reference proteome</keyword>
<gene>
    <name evidence="4" type="ORF">CFK38_00905</name>
</gene>
<protein>
    <submittedName>
        <fullName evidence="4">ATPase</fullName>
    </submittedName>
</protein>
<dbReference type="Gene3D" id="3.30.530.20">
    <property type="match status" value="1"/>
</dbReference>
<dbReference type="InterPro" id="IPR013538">
    <property type="entry name" value="ASHA1/2-like_C"/>
</dbReference>
<name>A0A291GJ73_9MICO</name>
<dbReference type="OrthoDB" id="8117292at2"/>
<feature type="domain" description="Activator of Hsp90 ATPase homologue 1/2-like C-terminal" evidence="3">
    <location>
        <begin position="33"/>
        <end position="102"/>
    </location>
</feature>
<sequence length="237" mass="25148">MTASPTSQLTDVTRTVTPTSGGHVVALSQPFAVHPEELWSALTIGSHLELWFGRASGEVVEGGRYELPDMETSGTVLAVEEPRRLLLTWEFGKSRNQMELLVESVAPEQPTVPASEAAAGSDAAAQPVATTSQVATRFTLRHTVPADAHWQAFGPAATGCGWDAALYGLALHLADPAADQLPRLSRFAASPEGAEFTRATADAWFQAHVASGADKKPARKASVRTAAFYLGEEPELS</sequence>
<comment type="similarity">
    <text evidence="1">Belongs to the AHA1 family.</text>
</comment>
<dbReference type="RefSeq" id="WP_096801378.1">
    <property type="nucleotide sequence ID" value="NZ_CP023563.1"/>
</dbReference>
<evidence type="ECO:0000256" key="2">
    <source>
        <dbReference type="SAM" id="MobiDB-lite"/>
    </source>
</evidence>